<evidence type="ECO:0000313" key="2">
    <source>
        <dbReference type="EMBL" id="KAJ8397805.1"/>
    </source>
</evidence>
<dbReference type="AlphaFoldDB" id="A0AAD7S899"/>
<feature type="compositionally biased region" description="Polar residues" evidence="1">
    <location>
        <begin position="55"/>
        <end position="66"/>
    </location>
</feature>
<dbReference type="EMBL" id="JAINUG010000095">
    <property type="protein sequence ID" value="KAJ8397805.1"/>
    <property type="molecule type" value="Genomic_DNA"/>
</dbReference>
<reference evidence="2" key="1">
    <citation type="journal article" date="2023" name="Science">
        <title>Genome structures resolve the early diversification of teleost fishes.</title>
        <authorList>
            <person name="Parey E."/>
            <person name="Louis A."/>
            <person name="Montfort J."/>
            <person name="Bouchez O."/>
            <person name="Roques C."/>
            <person name="Iampietro C."/>
            <person name="Lluch J."/>
            <person name="Castinel A."/>
            <person name="Donnadieu C."/>
            <person name="Desvignes T."/>
            <person name="Floi Bucao C."/>
            <person name="Jouanno E."/>
            <person name="Wen M."/>
            <person name="Mejri S."/>
            <person name="Dirks R."/>
            <person name="Jansen H."/>
            <person name="Henkel C."/>
            <person name="Chen W.J."/>
            <person name="Zahm M."/>
            <person name="Cabau C."/>
            <person name="Klopp C."/>
            <person name="Thompson A.W."/>
            <person name="Robinson-Rechavi M."/>
            <person name="Braasch I."/>
            <person name="Lecointre G."/>
            <person name="Bobe J."/>
            <person name="Postlethwait J.H."/>
            <person name="Berthelot C."/>
            <person name="Roest Crollius H."/>
            <person name="Guiguen Y."/>
        </authorList>
    </citation>
    <scope>NUCLEOTIDE SEQUENCE</scope>
    <source>
        <strain evidence="2">NC1722</strain>
    </source>
</reference>
<keyword evidence="3" id="KW-1185">Reference proteome</keyword>
<feature type="region of interest" description="Disordered" evidence="1">
    <location>
        <begin position="55"/>
        <end position="102"/>
    </location>
</feature>
<accession>A0AAD7S899</accession>
<evidence type="ECO:0000256" key="1">
    <source>
        <dbReference type="SAM" id="MobiDB-lite"/>
    </source>
</evidence>
<sequence>MRRCTNEHSNRTNYTRALAVVCDEQASIKDRAFEKLHCVDFRGDRVEGAVLGTVTKINDPSSVTNGRGSGGFGVESSDRFDQSGDSGGRSGRDPGRRRAAAARGLALTAAEGLCGGAEEQPKSAGLGASMTVAGFQTHRGKRHGGTGDLLRRRSVR</sequence>
<dbReference type="Proteomes" id="UP001221898">
    <property type="component" value="Unassembled WGS sequence"/>
</dbReference>
<gene>
    <name evidence="2" type="ORF">AAFF_G00434940</name>
</gene>
<feature type="region of interest" description="Disordered" evidence="1">
    <location>
        <begin position="116"/>
        <end position="156"/>
    </location>
</feature>
<evidence type="ECO:0000313" key="3">
    <source>
        <dbReference type="Proteomes" id="UP001221898"/>
    </source>
</evidence>
<name>A0AAD7S899_9TELE</name>
<protein>
    <submittedName>
        <fullName evidence="2">Uncharacterized protein</fullName>
    </submittedName>
</protein>
<comment type="caution">
    <text evidence="2">The sequence shown here is derived from an EMBL/GenBank/DDBJ whole genome shotgun (WGS) entry which is preliminary data.</text>
</comment>
<organism evidence="2 3">
    <name type="scientific">Aldrovandia affinis</name>
    <dbReference type="NCBI Taxonomy" id="143900"/>
    <lineage>
        <taxon>Eukaryota</taxon>
        <taxon>Metazoa</taxon>
        <taxon>Chordata</taxon>
        <taxon>Craniata</taxon>
        <taxon>Vertebrata</taxon>
        <taxon>Euteleostomi</taxon>
        <taxon>Actinopterygii</taxon>
        <taxon>Neopterygii</taxon>
        <taxon>Teleostei</taxon>
        <taxon>Notacanthiformes</taxon>
        <taxon>Halosauridae</taxon>
        <taxon>Aldrovandia</taxon>
    </lineage>
</organism>
<proteinExistence type="predicted"/>